<feature type="transmembrane region" description="Helical" evidence="1">
    <location>
        <begin position="242"/>
        <end position="261"/>
    </location>
</feature>
<sequence>MPQHEISDSTKGILFATLAAALNGTIGVLSKFLMESGLTSASIAFFKSLIGFICLLIVIRGEVESTTAYLRAGVCAFFGIFILFYFETSAYHHELAANVVLTLMAFATISAFILSWIFIGDKPTPTRWLGLAICVIGLAVFLGVSRPTNLTGLIYASIAGLGYGAFSVIAKAMKLGSGLAVTRRLLLFGSIYLAFPFVSNGAISPDWSIGAWTALLTLALLPSIGGFYCTTRAIELATPAQIQLFELTEPLFAALLAVLFLNEFPGLNTYLGGALVVIGLFVSQQNFGKKYCH</sequence>
<gene>
    <name evidence="3" type="ORF">PRZ01_03240</name>
</gene>
<evidence type="ECO:0000313" key="4">
    <source>
        <dbReference type="Proteomes" id="UP001219862"/>
    </source>
</evidence>
<feature type="transmembrane region" description="Helical" evidence="1">
    <location>
        <begin position="128"/>
        <end position="146"/>
    </location>
</feature>
<dbReference type="EMBL" id="JAQQXS010000002">
    <property type="protein sequence ID" value="MDC8784206.1"/>
    <property type="molecule type" value="Genomic_DNA"/>
</dbReference>
<dbReference type="Pfam" id="PF00892">
    <property type="entry name" value="EamA"/>
    <property type="match status" value="2"/>
</dbReference>
<reference evidence="3 4" key="1">
    <citation type="submission" date="2022-10" db="EMBL/GenBank/DDBJ databases">
        <title>paucibacter sp. hw8 Genome sequencing.</title>
        <authorList>
            <person name="Park S."/>
        </authorList>
    </citation>
    <scope>NUCLEOTIDE SEQUENCE [LARGE SCALE GENOMIC DNA]</scope>
    <source>
        <strain evidence="4">hw8</strain>
    </source>
</reference>
<keyword evidence="1" id="KW-0812">Transmembrane</keyword>
<proteinExistence type="predicted"/>
<feature type="domain" description="EamA" evidence="2">
    <location>
        <begin position="151"/>
        <end position="282"/>
    </location>
</feature>
<feature type="transmembrane region" description="Helical" evidence="1">
    <location>
        <begin position="40"/>
        <end position="59"/>
    </location>
</feature>
<feature type="transmembrane region" description="Helical" evidence="1">
    <location>
        <begin position="209"/>
        <end position="230"/>
    </location>
</feature>
<dbReference type="InterPro" id="IPR037185">
    <property type="entry name" value="EmrE-like"/>
</dbReference>
<feature type="transmembrane region" description="Helical" evidence="1">
    <location>
        <begin position="152"/>
        <end position="173"/>
    </location>
</feature>
<dbReference type="InterPro" id="IPR000620">
    <property type="entry name" value="EamA_dom"/>
</dbReference>
<comment type="caution">
    <text evidence="3">The sequence shown here is derived from an EMBL/GenBank/DDBJ whole genome shotgun (WGS) entry which is preliminary data.</text>
</comment>
<keyword evidence="1" id="KW-1133">Transmembrane helix</keyword>
<dbReference type="SUPFAM" id="SSF103481">
    <property type="entry name" value="Multidrug resistance efflux transporter EmrE"/>
    <property type="match status" value="2"/>
</dbReference>
<dbReference type="PANTHER" id="PTHR22911:SF137">
    <property type="entry name" value="SOLUTE CARRIER FAMILY 35 MEMBER G2-RELATED"/>
    <property type="match status" value="1"/>
</dbReference>
<dbReference type="PANTHER" id="PTHR22911">
    <property type="entry name" value="ACYL-MALONYL CONDENSING ENZYME-RELATED"/>
    <property type="match status" value="1"/>
</dbReference>
<feature type="transmembrane region" description="Helical" evidence="1">
    <location>
        <begin position="185"/>
        <end position="203"/>
    </location>
</feature>
<dbReference type="Proteomes" id="UP001219862">
    <property type="component" value="Unassembled WGS sequence"/>
</dbReference>
<dbReference type="RefSeq" id="WP_273595316.1">
    <property type="nucleotide sequence ID" value="NZ_JAQQXS010000002.1"/>
</dbReference>
<feature type="transmembrane region" description="Helical" evidence="1">
    <location>
        <begin position="12"/>
        <end position="34"/>
    </location>
</feature>
<feature type="transmembrane region" description="Helical" evidence="1">
    <location>
        <begin position="267"/>
        <end position="283"/>
    </location>
</feature>
<evidence type="ECO:0000259" key="2">
    <source>
        <dbReference type="Pfam" id="PF00892"/>
    </source>
</evidence>
<accession>A0ABT5KQQ0</accession>
<feature type="domain" description="EamA" evidence="2">
    <location>
        <begin position="11"/>
        <end position="141"/>
    </location>
</feature>
<feature type="transmembrane region" description="Helical" evidence="1">
    <location>
        <begin position="68"/>
        <end position="86"/>
    </location>
</feature>
<protein>
    <submittedName>
        <fullName evidence="3">DMT family transporter</fullName>
    </submittedName>
</protein>
<name>A0ABT5KQQ0_9BURK</name>
<feature type="transmembrane region" description="Helical" evidence="1">
    <location>
        <begin position="98"/>
        <end position="119"/>
    </location>
</feature>
<evidence type="ECO:0000256" key="1">
    <source>
        <dbReference type="SAM" id="Phobius"/>
    </source>
</evidence>
<keyword evidence="4" id="KW-1185">Reference proteome</keyword>
<keyword evidence="1" id="KW-0472">Membrane</keyword>
<evidence type="ECO:0000313" key="3">
    <source>
        <dbReference type="EMBL" id="MDC8784206.1"/>
    </source>
</evidence>
<organism evidence="3 4">
    <name type="scientific">Roseateles koreensis</name>
    <dbReference type="NCBI Taxonomy" id="2987526"/>
    <lineage>
        <taxon>Bacteria</taxon>
        <taxon>Pseudomonadati</taxon>
        <taxon>Pseudomonadota</taxon>
        <taxon>Betaproteobacteria</taxon>
        <taxon>Burkholderiales</taxon>
        <taxon>Sphaerotilaceae</taxon>
        <taxon>Roseateles</taxon>
    </lineage>
</organism>